<sequence>MRRCLFAIICDTQIPRSGIVLERGVAMPIRPVISLYIVLVWLFTVVPAGAGEPSRLLDGMTFVGSNGEKGREAESDEEEALIFEDGLFTSSSCVPYNFSSSQYSARVTGDQIHFEAITTSPTHGQIAWKGTIEGKSADVIFIWTKERWFWNTRREYWFKGVLKE</sequence>
<evidence type="ECO:0000313" key="2">
    <source>
        <dbReference type="EMBL" id="RDE22757.1"/>
    </source>
</evidence>
<keyword evidence="1" id="KW-1133">Transmembrane helix</keyword>
<name>A0A369WM55_9GAMM</name>
<organism evidence="2 3">
    <name type="scientific">Motiliproteus coralliicola</name>
    <dbReference type="NCBI Taxonomy" id="2283196"/>
    <lineage>
        <taxon>Bacteria</taxon>
        <taxon>Pseudomonadati</taxon>
        <taxon>Pseudomonadota</taxon>
        <taxon>Gammaproteobacteria</taxon>
        <taxon>Oceanospirillales</taxon>
        <taxon>Oceanospirillaceae</taxon>
        <taxon>Motiliproteus</taxon>
    </lineage>
</organism>
<evidence type="ECO:0000256" key="1">
    <source>
        <dbReference type="SAM" id="Phobius"/>
    </source>
</evidence>
<keyword evidence="1" id="KW-0472">Membrane</keyword>
<proteinExistence type="predicted"/>
<dbReference type="AlphaFoldDB" id="A0A369WM55"/>
<evidence type="ECO:0000313" key="3">
    <source>
        <dbReference type="Proteomes" id="UP000253769"/>
    </source>
</evidence>
<gene>
    <name evidence="2" type="ORF">DV711_09275</name>
</gene>
<protein>
    <submittedName>
        <fullName evidence="2">Uncharacterized protein</fullName>
    </submittedName>
</protein>
<dbReference type="EMBL" id="QQOH01000002">
    <property type="protein sequence ID" value="RDE22757.1"/>
    <property type="molecule type" value="Genomic_DNA"/>
</dbReference>
<reference evidence="2 3" key="1">
    <citation type="submission" date="2018-07" db="EMBL/GenBank/DDBJ databases">
        <title>Motiliproteus coralliicola sp. nov., a bacterium isolated from Coral.</title>
        <authorList>
            <person name="Wang G."/>
        </authorList>
    </citation>
    <scope>NUCLEOTIDE SEQUENCE [LARGE SCALE GENOMIC DNA]</scope>
    <source>
        <strain evidence="2 3">C34</strain>
    </source>
</reference>
<comment type="caution">
    <text evidence="2">The sequence shown here is derived from an EMBL/GenBank/DDBJ whole genome shotgun (WGS) entry which is preliminary data.</text>
</comment>
<feature type="transmembrane region" description="Helical" evidence="1">
    <location>
        <begin position="33"/>
        <end position="50"/>
    </location>
</feature>
<keyword evidence="3" id="KW-1185">Reference proteome</keyword>
<dbReference type="Proteomes" id="UP000253769">
    <property type="component" value="Unassembled WGS sequence"/>
</dbReference>
<accession>A0A369WM55</accession>
<keyword evidence="1" id="KW-0812">Transmembrane</keyword>